<dbReference type="EMBL" id="OBMQ01000001">
    <property type="protein sequence ID" value="SOB90223.1"/>
    <property type="molecule type" value="Genomic_DNA"/>
</dbReference>
<keyword evidence="2" id="KW-1185">Reference proteome</keyword>
<proteinExistence type="predicted"/>
<evidence type="ECO:0000313" key="1">
    <source>
        <dbReference type="EMBL" id="SOB90223.1"/>
    </source>
</evidence>
<dbReference type="Proteomes" id="UP000219636">
    <property type="component" value="Unassembled WGS sequence"/>
</dbReference>
<gene>
    <name evidence="1" type="ORF">SAMN05880501_101120</name>
</gene>
<reference evidence="2" key="1">
    <citation type="submission" date="2017-08" db="EMBL/GenBank/DDBJ databases">
        <authorList>
            <person name="Varghese N."/>
            <person name="Submissions S."/>
        </authorList>
    </citation>
    <scope>NUCLEOTIDE SEQUENCE [LARGE SCALE GENOMIC DNA]</scope>
    <source>
        <strain evidence="2">JC22</strain>
    </source>
</reference>
<dbReference type="AlphaFoldDB" id="A0A285R7Z0"/>
<organism evidence="1 2">
    <name type="scientific">Ureibacillus xyleni</name>
    <dbReference type="NCBI Taxonomy" id="614648"/>
    <lineage>
        <taxon>Bacteria</taxon>
        <taxon>Bacillati</taxon>
        <taxon>Bacillota</taxon>
        <taxon>Bacilli</taxon>
        <taxon>Bacillales</taxon>
        <taxon>Caryophanaceae</taxon>
        <taxon>Ureibacillus</taxon>
    </lineage>
</organism>
<sequence>MVMFEVSIPQTNNYSAFQWTLTILENPMQRRKIQYASCNFYEEMEQIEINGFTYEKLIFDFQKGKLHITLKNNDPKAVLNILNALTIHTSPTSQMYFLNPGRRRRKRET</sequence>
<name>A0A285R7Z0_9BACL</name>
<evidence type="ECO:0000313" key="2">
    <source>
        <dbReference type="Proteomes" id="UP000219636"/>
    </source>
</evidence>
<protein>
    <submittedName>
        <fullName evidence="1">Uncharacterized protein</fullName>
    </submittedName>
</protein>
<dbReference type="RefSeq" id="WP_097071710.1">
    <property type="nucleotide sequence ID" value="NZ_OBMQ01000001.1"/>
</dbReference>
<dbReference type="OrthoDB" id="2736022at2"/>
<accession>A0A285R7Z0</accession>